<evidence type="ECO:0000313" key="1">
    <source>
        <dbReference type="EMBL" id="CAG2203313.1"/>
    </source>
</evidence>
<accession>A0A8S3R952</accession>
<keyword evidence="2" id="KW-1185">Reference proteome</keyword>
<organism evidence="1 2">
    <name type="scientific">Mytilus edulis</name>
    <name type="common">Blue mussel</name>
    <dbReference type="NCBI Taxonomy" id="6550"/>
    <lineage>
        <taxon>Eukaryota</taxon>
        <taxon>Metazoa</taxon>
        <taxon>Spiralia</taxon>
        <taxon>Lophotrochozoa</taxon>
        <taxon>Mollusca</taxon>
        <taxon>Bivalvia</taxon>
        <taxon>Autobranchia</taxon>
        <taxon>Pteriomorphia</taxon>
        <taxon>Mytilida</taxon>
        <taxon>Mytiloidea</taxon>
        <taxon>Mytilidae</taxon>
        <taxon>Mytilinae</taxon>
        <taxon>Mytilus</taxon>
    </lineage>
</organism>
<dbReference type="PANTHER" id="PTHR46601:SF1">
    <property type="entry name" value="ADF-H DOMAIN-CONTAINING PROTEIN"/>
    <property type="match status" value="1"/>
</dbReference>
<name>A0A8S3R952_MYTED</name>
<sequence>MKSLINNLPVTHCVAIHDFSENYKCTEQCEIQSSYFQKQEVSIHVTFLHRHAILEYDGIDSNENDPNIITEHFLVISPDQKHDHHFTHEVQKLIRDYLISISYDVSVMHEFTDVCNVQYKIRHCIEDISYVCSDLGYDKIVRNFFETSHARRPQDAAGGYIKKQADLSIIRGQRVIQSARNLYDFASENLCKTSEDAKCSRRIFRYIETINRNRDRYFKPVKENRKIHQVCFTKSATVDIRKLSCYTCENCVNTKYNECLNIDQIGNFSNLKMVKENADQESEDEEIADEIEQLYELVSTGTFFAVKADDINVPYYLVKANKKMTVLRKKSTDKWGITYLPGSKVIHGYYFGIVNRNAHQTYSRYSSCAFRNLCMFGT</sequence>
<evidence type="ECO:0000313" key="2">
    <source>
        <dbReference type="Proteomes" id="UP000683360"/>
    </source>
</evidence>
<reference evidence="1" key="1">
    <citation type="submission" date="2021-03" db="EMBL/GenBank/DDBJ databases">
        <authorList>
            <person name="Bekaert M."/>
        </authorList>
    </citation>
    <scope>NUCLEOTIDE SEQUENCE</scope>
</reference>
<dbReference type="Proteomes" id="UP000683360">
    <property type="component" value="Unassembled WGS sequence"/>
</dbReference>
<proteinExistence type="predicted"/>
<dbReference type="EMBL" id="CAJPWZ010000917">
    <property type="protein sequence ID" value="CAG2203313.1"/>
    <property type="molecule type" value="Genomic_DNA"/>
</dbReference>
<gene>
    <name evidence="1" type="ORF">MEDL_17772</name>
</gene>
<dbReference type="AlphaFoldDB" id="A0A8S3R952"/>
<protein>
    <submittedName>
        <fullName evidence="1">Uncharacterized protein</fullName>
    </submittedName>
</protein>
<dbReference type="PANTHER" id="PTHR46601">
    <property type="entry name" value="ULP_PROTEASE DOMAIN-CONTAINING PROTEIN"/>
    <property type="match status" value="1"/>
</dbReference>
<comment type="caution">
    <text evidence="1">The sequence shown here is derived from an EMBL/GenBank/DDBJ whole genome shotgun (WGS) entry which is preliminary data.</text>
</comment>
<dbReference type="OrthoDB" id="10370707at2759"/>